<feature type="domain" description="CAAX prenyl protease 2/Lysostaphin resistance protein A-like" evidence="2">
    <location>
        <begin position="136"/>
        <end position="240"/>
    </location>
</feature>
<dbReference type="InterPro" id="IPR042150">
    <property type="entry name" value="MmRce1-like"/>
</dbReference>
<keyword evidence="1" id="KW-1133">Transmembrane helix</keyword>
<feature type="transmembrane region" description="Helical" evidence="1">
    <location>
        <begin position="201"/>
        <end position="220"/>
    </location>
</feature>
<comment type="caution">
    <text evidence="3">The sequence shown here is derived from an EMBL/GenBank/DDBJ whole genome shotgun (WGS) entry which is preliminary data.</text>
</comment>
<keyword evidence="1" id="KW-0472">Membrane</keyword>
<dbReference type="InterPro" id="IPR003675">
    <property type="entry name" value="Rce1/LyrA-like_dom"/>
</dbReference>
<dbReference type="AlphaFoldDB" id="A0A8J3V4X5"/>
<protein>
    <submittedName>
        <fullName evidence="3">CAAX amino protease</fullName>
    </submittedName>
</protein>
<dbReference type="GO" id="GO:0004175">
    <property type="term" value="F:endopeptidase activity"/>
    <property type="evidence" value="ECO:0007669"/>
    <property type="project" value="UniProtKB-ARBA"/>
</dbReference>
<dbReference type="GO" id="GO:0006508">
    <property type="term" value="P:proteolysis"/>
    <property type="evidence" value="ECO:0007669"/>
    <property type="project" value="UniProtKB-KW"/>
</dbReference>
<feature type="transmembrane region" description="Helical" evidence="1">
    <location>
        <begin position="227"/>
        <end position="245"/>
    </location>
</feature>
<proteinExistence type="predicted"/>
<feature type="transmembrane region" description="Helical" evidence="1">
    <location>
        <begin position="97"/>
        <end position="118"/>
    </location>
</feature>
<feature type="transmembrane region" description="Helical" evidence="1">
    <location>
        <begin position="257"/>
        <end position="276"/>
    </location>
</feature>
<dbReference type="Proteomes" id="UP000605992">
    <property type="component" value="Unassembled WGS sequence"/>
</dbReference>
<feature type="transmembrane region" description="Helical" evidence="1">
    <location>
        <begin position="170"/>
        <end position="189"/>
    </location>
</feature>
<dbReference type="PANTHER" id="PTHR35797">
    <property type="entry name" value="PROTEASE-RELATED"/>
    <property type="match status" value="1"/>
</dbReference>
<evidence type="ECO:0000313" key="3">
    <source>
        <dbReference type="EMBL" id="GII57463.1"/>
    </source>
</evidence>
<evidence type="ECO:0000256" key="1">
    <source>
        <dbReference type="SAM" id="Phobius"/>
    </source>
</evidence>
<evidence type="ECO:0000313" key="4">
    <source>
        <dbReference type="Proteomes" id="UP000605992"/>
    </source>
</evidence>
<keyword evidence="3" id="KW-0645">Protease</keyword>
<feature type="transmembrane region" description="Helical" evidence="1">
    <location>
        <begin position="54"/>
        <end position="76"/>
    </location>
</feature>
<sequence>MRNPIAKVLQRSPIISYFVLAFGLSWLAWLPYLLSQNGMGLLDYRFPTVLGSTQLTGILPGAYLGPIAAGAIMTAVGEGRPGMRRWLSRFVAVRVRFGWYPLTLLGVPLVIVGATFVLPGAATAFRTPDLALVALYLPMLVVQFFTTGLAEEPGWRDYALPHLQNRFGPLAGTLILGPLWAAWHLPLFLTEWSLGRVDYRNIAAFVVLSVALSIVLTWVFNHARESLLIIMLFHANINAFGSTLWPGLFPGLPVIEARYVVGAIGFGAVALVLLMLTRGRLGYETRSTLSQHFGSLTEISDRPNP</sequence>
<gene>
    <name evidence="3" type="ORF">Pth03_58520</name>
</gene>
<dbReference type="EMBL" id="BOOR01000052">
    <property type="protein sequence ID" value="GII57463.1"/>
    <property type="molecule type" value="Genomic_DNA"/>
</dbReference>
<evidence type="ECO:0000259" key="2">
    <source>
        <dbReference type="Pfam" id="PF02517"/>
    </source>
</evidence>
<organism evidence="3 4">
    <name type="scientific">Planotetraspora thailandica</name>
    <dbReference type="NCBI Taxonomy" id="487172"/>
    <lineage>
        <taxon>Bacteria</taxon>
        <taxon>Bacillati</taxon>
        <taxon>Actinomycetota</taxon>
        <taxon>Actinomycetes</taxon>
        <taxon>Streptosporangiales</taxon>
        <taxon>Streptosporangiaceae</taxon>
        <taxon>Planotetraspora</taxon>
    </lineage>
</organism>
<dbReference type="Pfam" id="PF02517">
    <property type="entry name" value="Rce1-like"/>
    <property type="match status" value="1"/>
</dbReference>
<dbReference type="PANTHER" id="PTHR35797:SF1">
    <property type="entry name" value="PROTEASE"/>
    <property type="match status" value="1"/>
</dbReference>
<dbReference type="GO" id="GO:0080120">
    <property type="term" value="P:CAAX-box protein maturation"/>
    <property type="evidence" value="ECO:0007669"/>
    <property type="project" value="UniProtKB-ARBA"/>
</dbReference>
<keyword evidence="1" id="KW-0812">Transmembrane</keyword>
<keyword evidence="4" id="KW-1185">Reference proteome</keyword>
<feature type="transmembrane region" description="Helical" evidence="1">
    <location>
        <begin position="130"/>
        <end position="150"/>
    </location>
</feature>
<reference evidence="3" key="1">
    <citation type="submission" date="2021-01" db="EMBL/GenBank/DDBJ databases">
        <title>Whole genome shotgun sequence of Planotetraspora thailandica NBRC 104271.</title>
        <authorList>
            <person name="Komaki H."/>
            <person name="Tamura T."/>
        </authorList>
    </citation>
    <scope>NUCLEOTIDE SEQUENCE</scope>
    <source>
        <strain evidence="3">NBRC 104271</strain>
    </source>
</reference>
<keyword evidence="3" id="KW-0378">Hydrolase</keyword>
<feature type="transmembrane region" description="Helical" evidence="1">
    <location>
        <begin position="12"/>
        <end position="34"/>
    </location>
</feature>
<name>A0A8J3V4X5_9ACTN</name>
<accession>A0A8J3V4X5</accession>